<keyword evidence="1" id="KW-1133">Transmembrane helix</keyword>
<protein>
    <submittedName>
        <fullName evidence="2">Uncharacterized protein</fullName>
    </submittedName>
</protein>
<name>E4YBS7_OIKDI</name>
<evidence type="ECO:0000313" key="2">
    <source>
        <dbReference type="EMBL" id="CBY33014.1"/>
    </source>
</evidence>
<dbReference type="Proteomes" id="UP000011014">
    <property type="component" value="Unassembled WGS sequence"/>
</dbReference>
<dbReference type="AlphaFoldDB" id="E4YBS7"/>
<dbReference type="EMBL" id="FN654387">
    <property type="protein sequence ID" value="CBY33014.1"/>
    <property type="molecule type" value="Genomic_DNA"/>
</dbReference>
<keyword evidence="1" id="KW-0812">Transmembrane</keyword>
<feature type="transmembrane region" description="Helical" evidence="1">
    <location>
        <begin position="46"/>
        <end position="68"/>
    </location>
</feature>
<reference evidence="2" key="1">
    <citation type="journal article" date="2010" name="Science">
        <title>Plasticity of animal genome architecture unmasked by rapid evolution of a pelagic tunicate.</title>
        <authorList>
            <person name="Denoeud F."/>
            <person name="Henriet S."/>
            <person name="Mungpakdee S."/>
            <person name="Aury J.M."/>
            <person name="Da Silva C."/>
            <person name="Brinkmann H."/>
            <person name="Mikhaleva J."/>
            <person name="Olsen L.C."/>
            <person name="Jubin C."/>
            <person name="Canestro C."/>
            <person name="Bouquet J.M."/>
            <person name="Danks G."/>
            <person name="Poulain J."/>
            <person name="Campsteijn C."/>
            <person name="Adamski M."/>
            <person name="Cross I."/>
            <person name="Yadetie F."/>
            <person name="Muffato M."/>
            <person name="Louis A."/>
            <person name="Butcher S."/>
            <person name="Tsagkogeorga G."/>
            <person name="Konrad A."/>
            <person name="Singh S."/>
            <person name="Jensen M.F."/>
            <person name="Cong E.H."/>
            <person name="Eikeseth-Otteraa H."/>
            <person name="Noel B."/>
            <person name="Anthouard V."/>
            <person name="Porcel B.M."/>
            <person name="Kachouri-Lafond R."/>
            <person name="Nishino A."/>
            <person name="Ugolini M."/>
            <person name="Chourrout P."/>
            <person name="Nishida H."/>
            <person name="Aasland R."/>
            <person name="Huzurbazar S."/>
            <person name="Westhof E."/>
            <person name="Delsuc F."/>
            <person name="Lehrach H."/>
            <person name="Reinhardt R."/>
            <person name="Weissenbach J."/>
            <person name="Roy S.W."/>
            <person name="Artiguenave F."/>
            <person name="Postlethwait J.H."/>
            <person name="Manak J.R."/>
            <person name="Thompson E.M."/>
            <person name="Jaillon O."/>
            <person name="Du Pasquier L."/>
            <person name="Boudinot P."/>
            <person name="Liberles D.A."/>
            <person name="Volff J.N."/>
            <person name="Philippe H."/>
            <person name="Lenhard B."/>
            <person name="Roest Crollius H."/>
            <person name="Wincker P."/>
            <person name="Chourrout D."/>
        </authorList>
    </citation>
    <scope>NUCLEOTIDE SEQUENCE [LARGE SCALE GENOMIC DNA]</scope>
</reference>
<sequence>MSVIGFGVDGVSPYSCASCTQRRVYGDKTDGCFSKFQSVGTQPRRLMIIGFFVGALVGEVLAIIIYFYRCCTINMHFLPVQNRFHD</sequence>
<gene>
    <name evidence="2" type="ORF">GSOID_T00020880001</name>
</gene>
<proteinExistence type="predicted"/>
<accession>E4YBS7</accession>
<evidence type="ECO:0000256" key="1">
    <source>
        <dbReference type="SAM" id="Phobius"/>
    </source>
</evidence>
<organism evidence="2">
    <name type="scientific">Oikopleura dioica</name>
    <name type="common">Tunicate</name>
    <dbReference type="NCBI Taxonomy" id="34765"/>
    <lineage>
        <taxon>Eukaryota</taxon>
        <taxon>Metazoa</taxon>
        <taxon>Chordata</taxon>
        <taxon>Tunicata</taxon>
        <taxon>Appendicularia</taxon>
        <taxon>Copelata</taxon>
        <taxon>Oikopleuridae</taxon>
        <taxon>Oikopleura</taxon>
    </lineage>
</organism>
<keyword evidence="1" id="KW-0472">Membrane</keyword>